<dbReference type="PROSITE" id="PS50014">
    <property type="entry name" value="BROMODOMAIN_2"/>
    <property type="match status" value="1"/>
</dbReference>
<dbReference type="PANTHER" id="PTHR16062">
    <property type="entry name" value="SWI/SNF-RELATED"/>
    <property type="match status" value="1"/>
</dbReference>
<comment type="caution">
    <text evidence="10">The sequence shown here is derived from an EMBL/GenBank/DDBJ whole genome shotgun (WGS) entry which is preliminary data.</text>
</comment>
<dbReference type="GO" id="GO:0006338">
    <property type="term" value="P:chromatin remodeling"/>
    <property type="evidence" value="ECO:0007669"/>
    <property type="project" value="InterPro"/>
</dbReference>
<evidence type="ECO:0000256" key="5">
    <source>
        <dbReference type="ARBA" id="ARBA00023117"/>
    </source>
</evidence>
<dbReference type="GO" id="GO:0003682">
    <property type="term" value="F:chromatin binding"/>
    <property type="evidence" value="ECO:0007669"/>
    <property type="project" value="TreeGrafter"/>
</dbReference>
<dbReference type="AlphaFoldDB" id="A0A8S3BLM1"/>
<evidence type="ECO:0000313" key="12">
    <source>
        <dbReference type="EMBL" id="CAF4829916.1"/>
    </source>
</evidence>
<dbReference type="Proteomes" id="UP000681967">
    <property type="component" value="Unassembled WGS sequence"/>
</dbReference>
<evidence type="ECO:0000313" key="13">
    <source>
        <dbReference type="Proteomes" id="UP000681967"/>
    </source>
</evidence>
<dbReference type="SMART" id="SM00297">
    <property type="entry name" value="BROMO"/>
    <property type="match status" value="1"/>
</dbReference>
<dbReference type="InterPro" id="IPR001487">
    <property type="entry name" value="Bromodomain"/>
</dbReference>
<protein>
    <recommendedName>
        <fullName evidence="9">Bromo domain-containing protein</fullName>
    </recommendedName>
</protein>
<evidence type="ECO:0000256" key="3">
    <source>
        <dbReference type="ARBA" id="ARBA00022853"/>
    </source>
</evidence>
<dbReference type="EMBL" id="CAJOBH010143505">
    <property type="protein sequence ID" value="CAF4816182.1"/>
    <property type="molecule type" value="Genomic_DNA"/>
</dbReference>
<keyword evidence="3" id="KW-0156">Chromatin regulator</keyword>
<dbReference type="EMBL" id="CAJOBJ010156394">
    <property type="protein sequence ID" value="CAF4828662.1"/>
    <property type="molecule type" value="Genomic_DNA"/>
</dbReference>
<keyword evidence="2" id="KW-0677">Repeat</keyword>
<organism evidence="10 13">
    <name type="scientific">Rotaria magnacalcarata</name>
    <dbReference type="NCBI Taxonomy" id="392030"/>
    <lineage>
        <taxon>Eukaryota</taxon>
        <taxon>Metazoa</taxon>
        <taxon>Spiralia</taxon>
        <taxon>Gnathifera</taxon>
        <taxon>Rotifera</taxon>
        <taxon>Eurotatoria</taxon>
        <taxon>Bdelloidea</taxon>
        <taxon>Philodinida</taxon>
        <taxon>Philodinidae</taxon>
        <taxon>Rotaria</taxon>
    </lineage>
</organism>
<dbReference type="InterPro" id="IPR018359">
    <property type="entry name" value="Bromodomain_CS"/>
</dbReference>
<evidence type="ECO:0000256" key="7">
    <source>
        <dbReference type="ARBA" id="ARBA00023242"/>
    </source>
</evidence>
<dbReference type="GO" id="GO:0016586">
    <property type="term" value="C:RSC-type complex"/>
    <property type="evidence" value="ECO:0007669"/>
    <property type="project" value="InterPro"/>
</dbReference>
<proteinExistence type="predicted"/>
<feature type="non-terminal residue" evidence="10">
    <location>
        <position position="62"/>
    </location>
</feature>
<reference evidence="10" key="1">
    <citation type="submission" date="2021-02" db="EMBL/GenBank/DDBJ databases">
        <authorList>
            <person name="Nowell W R."/>
        </authorList>
    </citation>
    <scope>NUCLEOTIDE SEQUENCE</scope>
</reference>
<dbReference type="Proteomes" id="UP000681720">
    <property type="component" value="Unassembled WGS sequence"/>
</dbReference>
<keyword evidence="5 8" id="KW-0103">Bromodomain</keyword>
<evidence type="ECO:0000259" key="9">
    <source>
        <dbReference type="PROSITE" id="PS50014"/>
    </source>
</evidence>
<evidence type="ECO:0000313" key="10">
    <source>
        <dbReference type="EMBL" id="CAF4816182.1"/>
    </source>
</evidence>
<dbReference type="InterPro" id="IPR036427">
    <property type="entry name" value="Bromodomain-like_sf"/>
</dbReference>
<keyword evidence="6" id="KW-0804">Transcription</keyword>
<comment type="subcellular location">
    <subcellularLocation>
        <location evidence="1">Nucleus</location>
    </subcellularLocation>
</comment>
<accession>A0A8S3BLM1</accession>
<evidence type="ECO:0000313" key="11">
    <source>
        <dbReference type="EMBL" id="CAF4828662.1"/>
    </source>
</evidence>
<keyword evidence="7" id="KW-0539">Nucleus</keyword>
<dbReference type="PROSITE" id="PS00633">
    <property type="entry name" value="BROMODOMAIN_1"/>
    <property type="match status" value="1"/>
</dbReference>
<dbReference type="Gene3D" id="1.20.920.10">
    <property type="entry name" value="Bromodomain-like"/>
    <property type="match status" value="1"/>
</dbReference>
<gene>
    <name evidence="10" type="ORF">BYL167_LOCUS48782</name>
    <name evidence="12" type="ORF">BYL167_LOCUS49374</name>
    <name evidence="11" type="ORF">GIL414_LOCUS48353</name>
</gene>
<name>A0A8S3BLM1_9BILA</name>
<evidence type="ECO:0000256" key="8">
    <source>
        <dbReference type="PROSITE-ProRule" id="PRU00035"/>
    </source>
</evidence>
<dbReference type="PRINTS" id="PR00503">
    <property type="entry name" value="BROMODOMAIN"/>
</dbReference>
<dbReference type="EMBL" id="CAJOBH010146747">
    <property type="protein sequence ID" value="CAF4829916.1"/>
    <property type="molecule type" value="Genomic_DNA"/>
</dbReference>
<evidence type="ECO:0000256" key="4">
    <source>
        <dbReference type="ARBA" id="ARBA00023015"/>
    </source>
</evidence>
<evidence type="ECO:0000256" key="6">
    <source>
        <dbReference type="ARBA" id="ARBA00023163"/>
    </source>
</evidence>
<feature type="non-terminal residue" evidence="10">
    <location>
        <position position="1"/>
    </location>
</feature>
<keyword evidence="4" id="KW-0805">Transcription regulation</keyword>
<dbReference type="Pfam" id="PF00439">
    <property type="entry name" value="Bromodomain"/>
    <property type="match status" value="1"/>
</dbReference>
<feature type="domain" description="Bromo" evidence="9">
    <location>
        <begin position="1"/>
        <end position="62"/>
    </location>
</feature>
<evidence type="ECO:0000256" key="2">
    <source>
        <dbReference type="ARBA" id="ARBA00022737"/>
    </source>
</evidence>
<dbReference type="InterPro" id="IPR037382">
    <property type="entry name" value="Rsc/polybromo"/>
</dbReference>
<dbReference type="GO" id="GO:0006368">
    <property type="term" value="P:transcription elongation by RNA polymerase II"/>
    <property type="evidence" value="ECO:0007669"/>
    <property type="project" value="TreeGrafter"/>
</dbReference>
<sequence length="62" mass="7433">RVLSKPFMRLPTQKELPEYYETIKNPVDFNKIKKKLGENRYRSLNEIEADVMLLCKNAQEFN</sequence>
<dbReference type="PANTHER" id="PTHR16062:SF19">
    <property type="entry name" value="PROTEIN POLYBROMO-1"/>
    <property type="match status" value="1"/>
</dbReference>
<dbReference type="SUPFAM" id="SSF47370">
    <property type="entry name" value="Bromodomain"/>
    <property type="match status" value="1"/>
</dbReference>
<evidence type="ECO:0000256" key="1">
    <source>
        <dbReference type="ARBA" id="ARBA00004123"/>
    </source>
</evidence>